<keyword evidence="4" id="KW-1133">Transmembrane helix</keyword>
<feature type="transmembrane region" description="Helical" evidence="4">
    <location>
        <begin position="294"/>
        <end position="320"/>
    </location>
</feature>
<name>A0A813AXV8_9DINO</name>
<comment type="caution">
    <text evidence="3">Lacks conserved residue(s) required for the propagation of feature annotation.</text>
</comment>
<dbReference type="GO" id="GO:0061630">
    <property type="term" value="F:ubiquitin protein ligase activity"/>
    <property type="evidence" value="ECO:0007669"/>
    <property type="project" value="TreeGrafter"/>
</dbReference>
<sequence>VKFAGEDGQDEGGVRREFFQVLIRRLFDESYSMFTHDPDSHATWFSETVLETEDTDELFKVCGTVIGLAVYNNEHGIEIHFPLAMFKKLKGEELGLADLQDIKPKVWMSLEQLLSWQPTTADPNKEFEDTFCLTFSANYDYFGWCHAKGFSLEKTLASTEQPDLTLDLTFIETFQDRYGCLFQELPSRTTWICAVLLRVAAGCYHMYYNWYMSPALTKSCFSEPSREEFDSFDCSLVASWLQDPCRTSSVCRWILTESYNQCSAAVPWYQQTSVLDMFTVDCTFQTISRSKLQYSVFFGILLWPEVAVLLLLGITLLHWLCKRCWPADASALSGAYNQKLQTLMERSLPAQACKWDDLAPPSFMAKLKVHKAFWAMVLDMALDVNAIVVFATSHHPWFAVLSSMIVCRALWQQFADGGPWTLWTDYCESLSRGRLTDKFHALIFPEKSLEAPGSLLLQYYTFEYVGIENSWALWTFAASMLLSICNVADAAYSMIVLNTMALLETAASENPEMGAKLETVASDTADCNQKLV</sequence>
<accession>A0A813AXV8</accession>
<feature type="transmembrane region" description="Helical" evidence="4">
    <location>
        <begin position="372"/>
        <end position="392"/>
    </location>
</feature>
<keyword evidence="1" id="KW-0677">Repeat</keyword>
<dbReference type="Pfam" id="PF00632">
    <property type="entry name" value="HECT"/>
    <property type="match status" value="1"/>
</dbReference>
<reference evidence="6" key="1">
    <citation type="submission" date="2021-02" db="EMBL/GenBank/DDBJ databases">
        <authorList>
            <person name="Dougan E. K."/>
            <person name="Rhodes N."/>
            <person name="Thang M."/>
            <person name="Chan C."/>
        </authorList>
    </citation>
    <scope>NUCLEOTIDE SEQUENCE</scope>
</reference>
<gene>
    <name evidence="6" type="primary">Herc4</name>
    <name evidence="6" type="ORF">SNEC2469_LOCUS29027</name>
</gene>
<evidence type="ECO:0000256" key="3">
    <source>
        <dbReference type="PROSITE-ProRule" id="PRU00104"/>
    </source>
</evidence>
<protein>
    <submittedName>
        <fullName evidence="6">Herc4 protein</fullName>
    </submittedName>
</protein>
<keyword evidence="2 3" id="KW-0833">Ubl conjugation pathway</keyword>
<dbReference type="InterPro" id="IPR051709">
    <property type="entry name" value="Ub-ligase/GTPase-reg"/>
</dbReference>
<keyword evidence="7" id="KW-1185">Reference proteome</keyword>
<dbReference type="PANTHER" id="PTHR45622:SF60">
    <property type="entry name" value="UBIQUITIN-PROTEIN LIGASE E3A"/>
    <property type="match status" value="1"/>
</dbReference>
<dbReference type="SUPFAM" id="SSF56204">
    <property type="entry name" value="Hect, E3 ligase catalytic domain"/>
    <property type="match status" value="1"/>
</dbReference>
<evidence type="ECO:0000313" key="6">
    <source>
        <dbReference type="EMBL" id="CAE7882418.1"/>
    </source>
</evidence>
<evidence type="ECO:0000256" key="1">
    <source>
        <dbReference type="ARBA" id="ARBA00022737"/>
    </source>
</evidence>
<feature type="domain" description="HECT" evidence="5">
    <location>
        <begin position="1"/>
        <end position="115"/>
    </location>
</feature>
<dbReference type="OrthoDB" id="406433at2759"/>
<dbReference type="Gene3D" id="3.90.1750.10">
    <property type="entry name" value="Hect, E3 ligase catalytic domains"/>
    <property type="match status" value="1"/>
</dbReference>
<dbReference type="PANTHER" id="PTHR45622">
    <property type="entry name" value="UBIQUITIN-PROTEIN LIGASE E3A-RELATED"/>
    <property type="match status" value="1"/>
</dbReference>
<keyword evidence="4" id="KW-0812">Transmembrane</keyword>
<dbReference type="AlphaFoldDB" id="A0A813AXV8"/>
<evidence type="ECO:0000259" key="5">
    <source>
        <dbReference type="PROSITE" id="PS50237"/>
    </source>
</evidence>
<feature type="non-terminal residue" evidence="6">
    <location>
        <position position="1"/>
    </location>
</feature>
<comment type="caution">
    <text evidence="6">The sequence shown here is derived from an EMBL/GenBank/DDBJ whole genome shotgun (WGS) entry which is preliminary data.</text>
</comment>
<organism evidence="6 7">
    <name type="scientific">Symbiodinium necroappetens</name>
    <dbReference type="NCBI Taxonomy" id="1628268"/>
    <lineage>
        <taxon>Eukaryota</taxon>
        <taxon>Sar</taxon>
        <taxon>Alveolata</taxon>
        <taxon>Dinophyceae</taxon>
        <taxon>Suessiales</taxon>
        <taxon>Symbiodiniaceae</taxon>
        <taxon>Symbiodinium</taxon>
    </lineage>
</organism>
<proteinExistence type="predicted"/>
<evidence type="ECO:0000256" key="2">
    <source>
        <dbReference type="ARBA" id="ARBA00022786"/>
    </source>
</evidence>
<keyword evidence="4" id="KW-0472">Membrane</keyword>
<dbReference type="PROSITE" id="PS50237">
    <property type="entry name" value="HECT"/>
    <property type="match status" value="1"/>
</dbReference>
<dbReference type="EMBL" id="CAJNJA010064341">
    <property type="protein sequence ID" value="CAE7882418.1"/>
    <property type="molecule type" value="Genomic_DNA"/>
</dbReference>
<dbReference type="Proteomes" id="UP000601435">
    <property type="component" value="Unassembled WGS sequence"/>
</dbReference>
<evidence type="ECO:0000313" key="7">
    <source>
        <dbReference type="Proteomes" id="UP000601435"/>
    </source>
</evidence>
<evidence type="ECO:0000256" key="4">
    <source>
        <dbReference type="SAM" id="Phobius"/>
    </source>
</evidence>
<dbReference type="InterPro" id="IPR035983">
    <property type="entry name" value="Hect_E3_ubiquitin_ligase"/>
</dbReference>
<dbReference type="InterPro" id="IPR000569">
    <property type="entry name" value="HECT_dom"/>
</dbReference>